<dbReference type="EMBL" id="CAJVPQ010001090">
    <property type="protein sequence ID" value="CAG8531505.1"/>
    <property type="molecule type" value="Genomic_DNA"/>
</dbReference>
<evidence type="ECO:0000313" key="2">
    <source>
        <dbReference type="Proteomes" id="UP000789570"/>
    </source>
</evidence>
<reference evidence="1" key="1">
    <citation type="submission" date="2021-06" db="EMBL/GenBank/DDBJ databases">
        <authorList>
            <person name="Kallberg Y."/>
            <person name="Tangrot J."/>
            <person name="Rosling A."/>
        </authorList>
    </citation>
    <scope>NUCLEOTIDE SEQUENCE</scope>
    <source>
        <strain evidence="1">UK204</strain>
    </source>
</reference>
<accession>A0A9N9AGC2</accession>
<evidence type="ECO:0000313" key="1">
    <source>
        <dbReference type="EMBL" id="CAG8531505.1"/>
    </source>
</evidence>
<proteinExistence type="predicted"/>
<keyword evidence="2" id="KW-1185">Reference proteome</keyword>
<dbReference type="OrthoDB" id="10603733at2759"/>
<gene>
    <name evidence="1" type="ORF">FCALED_LOCUS5197</name>
</gene>
<name>A0A9N9AGC2_9GLOM</name>
<dbReference type="Proteomes" id="UP000789570">
    <property type="component" value="Unassembled WGS sequence"/>
</dbReference>
<organism evidence="1 2">
    <name type="scientific">Funneliformis caledonium</name>
    <dbReference type="NCBI Taxonomy" id="1117310"/>
    <lineage>
        <taxon>Eukaryota</taxon>
        <taxon>Fungi</taxon>
        <taxon>Fungi incertae sedis</taxon>
        <taxon>Mucoromycota</taxon>
        <taxon>Glomeromycotina</taxon>
        <taxon>Glomeromycetes</taxon>
        <taxon>Glomerales</taxon>
        <taxon>Glomeraceae</taxon>
        <taxon>Funneliformis</taxon>
    </lineage>
</organism>
<feature type="non-terminal residue" evidence="1">
    <location>
        <position position="1"/>
    </location>
</feature>
<protein>
    <submittedName>
        <fullName evidence="1">6124_t:CDS:1</fullName>
    </submittedName>
</protein>
<dbReference type="AlphaFoldDB" id="A0A9N9AGC2"/>
<sequence length="42" mass="4811">NCHIEIFQNGGLVANYSDISPNKVWKKVGILKNYSGKIFIWD</sequence>
<comment type="caution">
    <text evidence="1">The sequence shown here is derived from an EMBL/GenBank/DDBJ whole genome shotgun (WGS) entry which is preliminary data.</text>
</comment>